<comment type="caution">
    <text evidence="1">The sequence shown here is derived from an EMBL/GenBank/DDBJ whole genome shotgun (WGS) entry which is preliminary data.</text>
</comment>
<dbReference type="EMBL" id="JAWRVE010000060">
    <property type="protein sequence ID" value="KAL1865733.1"/>
    <property type="molecule type" value="Genomic_DNA"/>
</dbReference>
<keyword evidence="2" id="KW-1185">Reference proteome</keyword>
<reference evidence="1 2" key="1">
    <citation type="journal article" date="2024" name="IMA Fungus">
        <title>IMA Genome - F19 : A genome assembly and annotation guide to empower mycologists, including annotated draft genome sequences of Ceratocystis pirilliformis, Diaporthe australafricana, Fusarium ophioides, Paecilomyces lecythidis, and Sporothrix stenoceras.</title>
        <authorList>
            <person name="Aylward J."/>
            <person name="Wilson A.M."/>
            <person name="Visagie C.M."/>
            <person name="Spraker J."/>
            <person name="Barnes I."/>
            <person name="Buitendag C."/>
            <person name="Ceriani C."/>
            <person name="Del Mar Angel L."/>
            <person name="du Plessis D."/>
            <person name="Fuchs T."/>
            <person name="Gasser K."/>
            <person name="Kramer D."/>
            <person name="Li W."/>
            <person name="Munsamy K."/>
            <person name="Piso A."/>
            <person name="Price J.L."/>
            <person name="Sonnekus B."/>
            <person name="Thomas C."/>
            <person name="van der Nest A."/>
            <person name="van Dijk A."/>
            <person name="van Heerden A."/>
            <person name="van Vuuren N."/>
            <person name="Yilmaz N."/>
            <person name="Duong T.A."/>
            <person name="van der Merwe N.A."/>
            <person name="Wingfield M.J."/>
            <person name="Wingfield B.D."/>
        </authorList>
    </citation>
    <scope>NUCLEOTIDE SEQUENCE [LARGE SCALE GENOMIC DNA]</scope>
    <source>
        <strain evidence="1 2">CMW 18300</strain>
    </source>
</reference>
<dbReference type="PANTHER" id="PTHR45036:SF1">
    <property type="entry name" value="METHYLTRANSFERASE LIKE 7A"/>
    <property type="match status" value="1"/>
</dbReference>
<dbReference type="InterPro" id="IPR029063">
    <property type="entry name" value="SAM-dependent_MTases_sf"/>
</dbReference>
<dbReference type="PANTHER" id="PTHR45036">
    <property type="entry name" value="METHYLTRANSFERASE LIKE 7B"/>
    <property type="match status" value="1"/>
</dbReference>
<dbReference type="Gene3D" id="3.40.50.150">
    <property type="entry name" value="Vaccinia Virus protein VP39"/>
    <property type="match status" value="1"/>
</dbReference>
<accession>A0ABR3WQB9</accession>
<evidence type="ECO:0000313" key="2">
    <source>
        <dbReference type="Proteomes" id="UP001583177"/>
    </source>
</evidence>
<dbReference type="SUPFAM" id="SSF53335">
    <property type="entry name" value="S-adenosyl-L-methionine-dependent methyltransferases"/>
    <property type="match status" value="1"/>
</dbReference>
<proteinExistence type="predicted"/>
<name>A0ABR3WQB9_9PEZI</name>
<dbReference type="Proteomes" id="UP001583177">
    <property type="component" value="Unassembled WGS sequence"/>
</dbReference>
<evidence type="ECO:0008006" key="3">
    <source>
        <dbReference type="Google" id="ProtNLM"/>
    </source>
</evidence>
<organism evidence="1 2">
    <name type="scientific">Diaporthe australafricana</name>
    <dbReference type="NCBI Taxonomy" id="127596"/>
    <lineage>
        <taxon>Eukaryota</taxon>
        <taxon>Fungi</taxon>
        <taxon>Dikarya</taxon>
        <taxon>Ascomycota</taxon>
        <taxon>Pezizomycotina</taxon>
        <taxon>Sordariomycetes</taxon>
        <taxon>Sordariomycetidae</taxon>
        <taxon>Diaporthales</taxon>
        <taxon>Diaporthaceae</taxon>
        <taxon>Diaporthe</taxon>
    </lineage>
</organism>
<dbReference type="Pfam" id="PF13489">
    <property type="entry name" value="Methyltransf_23"/>
    <property type="match status" value="1"/>
</dbReference>
<evidence type="ECO:0000313" key="1">
    <source>
        <dbReference type="EMBL" id="KAL1865733.1"/>
    </source>
</evidence>
<sequence length="277" mass="31099">MASPDTTTPRGFLPPDFWARLEGYFGIRGRFQFAAWFYVKDIWAHLRRGQLGELIFRNHDVREQAFAEFYETAAHNFAAYESTQAVPSLVASAHGVILDLGPGTGIQLERFDAARVAHVYGVEPNTAFAPGFADRLRETQLGSDGKYTLIPCGIQDGETLAKHGIVEGSMDCVVCMQVLCSLPDFQEQVRHCYNLLKPGGEFIFWEHCRNSDPVTRAVQWIWSLLWPTVIGGCRLDRVTKDAVVGAASWERVEIEEDMEPHGMMPRIWGRLVKPGAI</sequence>
<gene>
    <name evidence="1" type="ORF">Daus18300_007109</name>
</gene>
<dbReference type="CDD" id="cd02440">
    <property type="entry name" value="AdoMet_MTases"/>
    <property type="match status" value="1"/>
</dbReference>
<protein>
    <recommendedName>
        <fullName evidence="3">Methyltransferase type 11 domain-containing protein</fullName>
    </recommendedName>
</protein>
<dbReference type="InterPro" id="IPR052356">
    <property type="entry name" value="Thiol_S-MT"/>
</dbReference>